<protein>
    <submittedName>
        <fullName evidence="1">Uncharacterized protein</fullName>
    </submittedName>
</protein>
<dbReference type="Proteomes" id="UP000790377">
    <property type="component" value="Unassembled WGS sequence"/>
</dbReference>
<evidence type="ECO:0000313" key="1">
    <source>
        <dbReference type="EMBL" id="KAH7904466.1"/>
    </source>
</evidence>
<reference evidence="1" key="1">
    <citation type="journal article" date="2021" name="New Phytol.">
        <title>Evolutionary innovations through gain and loss of genes in the ectomycorrhizal Boletales.</title>
        <authorList>
            <person name="Wu G."/>
            <person name="Miyauchi S."/>
            <person name="Morin E."/>
            <person name="Kuo A."/>
            <person name="Drula E."/>
            <person name="Varga T."/>
            <person name="Kohler A."/>
            <person name="Feng B."/>
            <person name="Cao Y."/>
            <person name="Lipzen A."/>
            <person name="Daum C."/>
            <person name="Hundley H."/>
            <person name="Pangilinan J."/>
            <person name="Johnson J."/>
            <person name="Barry K."/>
            <person name="LaButti K."/>
            <person name="Ng V."/>
            <person name="Ahrendt S."/>
            <person name="Min B."/>
            <person name="Choi I.G."/>
            <person name="Park H."/>
            <person name="Plett J.M."/>
            <person name="Magnuson J."/>
            <person name="Spatafora J.W."/>
            <person name="Nagy L.G."/>
            <person name="Henrissat B."/>
            <person name="Grigoriev I.V."/>
            <person name="Yang Z.L."/>
            <person name="Xu J."/>
            <person name="Martin F.M."/>
        </authorList>
    </citation>
    <scope>NUCLEOTIDE SEQUENCE</scope>
    <source>
        <strain evidence="1">ATCC 28755</strain>
    </source>
</reference>
<gene>
    <name evidence="1" type="ORF">BJ138DRAFT_1019125</name>
</gene>
<dbReference type="EMBL" id="MU268466">
    <property type="protein sequence ID" value="KAH7904466.1"/>
    <property type="molecule type" value="Genomic_DNA"/>
</dbReference>
<keyword evidence="2" id="KW-1185">Reference proteome</keyword>
<accession>A0ACB7ZTR7</accession>
<sequence length="538" mass="60824">MTTQNFYLAKQSRKRAQGLEKKRERLKLSKEARAEVNARRTESAVKFRRDIDDAWKQLHNVAENIAAENHKSVRRVQHELHMGRALARTRRTKISDWNAFCWKKSQENASNRGTGKDVLLKVVQNFSAEYATLSRAERDIITMEYKAYKETKNLSHRISSKSKVNDVTFTLKAVENELDHLYSRTDVETLLFSTRGTTDLPMHPVTYTTPGVQDFMPTTMNIDRQEFVGKMEGFAVRGIKGAVKTHQERVSSVRSEICNEINLHLRAITGNPNAKMEWKYYWHNIVQSYRVKIEGWPKNMPFANLSEVSSALPDLQTLLRQWKLGAIHWVAITDKQLEQLNSECNEQLDNGEIEEPRRRPHSDKSRKRVPRKSTTHKAASAYKSAETVESDDEGNTSIPVRHLTAMSGFSTQDIQRNRPTATTPSIPSTNDANANGMTGTSVTHQMPQAFDPPPRAINSSTQDMCDDDTSSGSGDINAAHGFGSFEMPPFDFSDGPSLEHSNFSTEFSSDAPNGITFDFDEAFNRLSALYGADGERLV</sequence>
<comment type="caution">
    <text evidence="1">The sequence shown here is derived from an EMBL/GenBank/DDBJ whole genome shotgun (WGS) entry which is preliminary data.</text>
</comment>
<proteinExistence type="predicted"/>
<organism evidence="1 2">
    <name type="scientific">Hygrophoropsis aurantiaca</name>
    <dbReference type="NCBI Taxonomy" id="72124"/>
    <lineage>
        <taxon>Eukaryota</taxon>
        <taxon>Fungi</taxon>
        <taxon>Dikarya</taxon>
        <taxon>Basidiomycota</taxon>
        <taxon>Agaricomycotina</taxon>
        <taxon>Agaricomycetes</taxon>
        <taxon>Agaricomycetidae</taxon>
        <taxon>Boletales</taxon>
        <taxon>Coniophorineae</taxon>
        <taxon>Hygrophoropsidaceae</taxon>
        <taxon>Hygrophoropsis</taxon>
    </lineage>
</organism>
<evidence type="ECO:0000313" key="2">
    <source>
        <dbReference type="Proteomes" id="UP000790377"/>
    </source>
</evidence>
<name>A0ACB7ZTR7_9AGAM</name>